<dbReference type="InterPro" id="IPR035974">
    <property type="entry name" value="Rap/Ran-GAP_sf"/>
</dbReference>
<dbReference type="Pfam" id="PF02145">
    <property type="entry name" value="Rap_GAP"/>
    <property type="match status" value="1"/>
</dbReference>
<dbReference type="GO" id="GO:0005096">
    <property type="term" value="F:GTPase activator activity"/>
    <property type="evidence" value="ECO:0007669"/>
    <property type="project" value="UniProtKB-KW"/>
</dbReference>
<dbReference type="FunFam" id="3.40.50.11210:FF:000007">
    <property type="entry name" value="Tuberous sclerosis 2"/>
    <property type="match status" value="1"/>
</dbReference>
<reference evidence="4" key="1">
    <citation type="submission" date="2021-12" db="EMBL/GenBank/DDBJ databases">
        <title>Convergent genome expansion in fungi linked to evolution of root-endophyte symbiosis.</title>
        <authorList>
            <consortium name="DOE Joint Genome Institute"/>
            <person name="Ke Y.-H."/>
            <person name="Bonito G."/>
            <person name="Liao H.-L."/>
            <person name="Looney B."/>
            <person name="Rojas-Flechas A."/>
            <person name="Nash J."/>
            <person name="Hameed K."/>
            <person name="Schadt C."/>
            <person name="Martin F."/>
            <person name="Crous P.W."/>
            <person name="Miettinen O."/>
            <person name="Magnuson J.K."/>
            <person name="Labbe J."/>
            <person name="Jacobson D."/>
            <person name="Doktycz M.J."/>
            <person name="Veneault-Fourrey C."/>
            <person name="Kuo A."/>
            <person name="Mondo S."/>
            <person name="Calhoun S."/>
            <person name="Riley R."/>
            <person name="Ohm R."/>
            <person name="LaButti K."/>
            <person name="Andreopoulos B."/>
            <person name="Pangilinan J."/>
            <person name="Nolan M."/>
            <person name="Tritt A."/>
            <person name="Clum A."/>
            <person name="Lipzen A."/>
            <person name="Daum C."/>
            <person name="Barry K."/>
            <person name="Grigoriev I.V."/>
            <person name="Vilgalys R."/>
        </authorList>
    </citation>
    <scope>NUCLEOTIDE SEQUENCE</scope>
    <source>
        <strain evidence="4">PMI_201</strain>
    </source>
</reference>
<dbReference type="RefSeq" id="XP_046070231.1">
    <property type="nucleotide sequence ID" value="XM_046209844.1"/>
</dbReference>
<gene>
    <name evidence="4" type="ORF">BGW36DRAFT_197159</name>
</gene>
<dbReference type="InterPro" id="IPR000331">
    <property type="entry name" value="Rap/Ran_GAP_dom"/>
</dbReference>
<evidence type="ECO:0000256" key="1">
    <source>
        <dbReference type="ARBA" id="ARBA00022468"/>
    </source>
</evidence>
<dbReference type="PANTHER" id="PTHR10063">
    <property type="entry name" value="TUBERIN"/>
    <property type="match status" value="1"/>
</dbReference>
<dbReference type="Pfam" id="PF03542">
    <property type="entry name" value="Tuberin"/>
    <property type="match status" value="1"/>
</dbReference>
<evidence type="ECO:0000313" key="5">
    <source>
        <dbReference type="Proteomes" id="UP001201262"/>
    </source>
</evidence>
<dbReference type="Proteomes" id="UP001201262">
    <property type="component" value="Unassembled WGS sequence"/>
</dbReference>
<dbReference type="Pfam" id="PF11864">
    <property type="entry name" value="DUF3384"/>
    <property type="match status" value="1"/>
</dbReference>
<dbReference type="InterPro" id="IPR024584">
    <property type="entry name" value="Tuberin_N"/>
</dbReference>
<dbReference type="GO" id="GO:0005634">
    <property type="term" value="C:nucleus"/>
    <property type="evidence" value="ECO:0007669"/>
    <property type="project" value="InterPro"/>
</dbReference>
<dbReference type="GO" id="GO:0033596">
    <property type="term" value="C:TSC1-TSC2 complex"/>
    <property type="evidence" value="ECO:0007669"/>
    <property type="project" value="TreeGrafter"/>
</dbReference>
<keyword evidence="5" id="KW-1185">Reference proteome</keyword>
<feature type="compositionally biased region" description="Polar residues" evidence="2">
    <location>
        <begin position="33"/>
        <end position="45"/>
    </location>
</feature>
<dbReference type="SUPFAM" id="SSF111347">
    <property type="entry name" value="Rap/Ran-GAP"/>
    <property type="match status" value="1"/>
</dbReference>
<sequence length="1562" mass="174701">MSSGNDRQPAKQTSSSFADVFKTLASGRRKSISPLSASETSNIDNDITDTRRDSRATFGFEAMHRGSLTPNPPDFRSPPDFETALRNLQHPVLAGEEVELVARAVNRFTPEQSVALWKAASHLLYQEESEDGRQRASKLLDAVSGRHDLLPELKQQLCTSILPQTAVDVIPVRVNALISLSDNGRKLDNIRVNILPTLAEFLFPLFQLVSNMRSRAKKNKLPLDDETPLDTLFDFILSIITLQHPPTHEGDVKLLLDAVFQICRKTASSRDLKNALAVFDATICYTNVPKSSFVSLLEVLCSIHASVKPLRGPTSRVIRSILKSPSRSSMVETLHSFLDEDPEAHNRNSNVMRGAIEILNDLVRGFDRQELSELSFTKLVDSLRIIVSRKRVDADVIELCASMLSGDFALICLQGQDWSRFADLLIQCCHYIEENDVDNTQTPTTPSANSKGVPQADRIVSSVSHLALSVEQLWKRLNSEQQDQIIRFLKLTHNYLSPSQARLLINHLRVRQACWPGHPDWESQSTWLVEAILRKSTKASDVRVLAIETLEEAFLEGSNLTMFEDAGVIRRLLQDFADETDTIYLSSLVSVMIEICSKADDNTFHVIVDTLSSPMTADLLDEEALANTNIPPFQSRRGSASALEPSLSNICMVGLVRLFLRFLNISPDRAALLFETLIFITKTWKKRPPDALLTVFKLLFRLRSDSSGAIMVAVDLENDFLVAVLSRTLDIGVKQTANVEAPSSDRSSVATDDGLPTNLGRLSLREQPVPSVTSKSISRISSSHLRIAKWSPPSWTHIESRGLPDEPPTYSSPLVYAYKNAEAETDIEAEDNVTVLKINIYLETIIDLLQKRDTHWDLYSYILAHLGPQLSNKDLFTNAVPQIQMLRNILCGQIKGEAFREPPTTTGIKKADVAICVFDSLSMLIGYHEYFAKSEQDELVRAFMLGIGSWDGTSRGCIHALSVCCHEIPLSVTKSLNAILDKMSKVITMSHVAVHILEFLALLARLPDVYVNLREEEIRTVFGICIRFIQTSREQQRKTMESPVSRAGSINTRLSGGLRELASVQVDSAEPNWQEGVAQYVYTLTYHVLVFWFLSLKLQDRAKHVNWITNRLIFTDEHGRGVVEEQSEVFIDLMQRVTFSDLGDTIPYESFPPTPEDGPVSSKSWIVGMSIVTIETAGTSGLTQITKRMASGTTYAEYRQRTAPVLPHQIPATPGVLSLTDASNRVAIFPSHILLQMNASAFPTPMVMQPIPLPDDAMTRRAISSFDRNDIVDGHKIGVVFINKDQTSEAEILANTIGSADYEHFLAGLGTKVSIRDAQFNTQGLHSDLDGEFTYAWRDRVAEIVYHVATMMPTNPETDPNCVAKKRHIGNDFVNIIFNRSNRPFNFETIPSQFNSINIVITPVSRISEYDFERSANFVPDYNKSFYIVRVMTKPGLPELSPASTPKIISGKSLAAYVRILAMNASVFTRVWNKEGGEHISSWRNRLREIKRLRERVLSPPSQPTDSTEGGFLGYRRNTRANIYSEEEASTRPNVRTDFSAEWNSATDGNVSQALDFSRWSR</sequence>
<protein>
    <submittedName>
        <fullName evidence="4">GTPase activating protein</fullName>
    </submittedName>
</protein>
<dbReference type="InterPro" id="IPR018515">
    <property type="entry name" value="Tuberin-type_domain"/>
</dbReference>
<dbReference type="PANTHER" id="PTHR10063:SF0">
    <property type="entry name" value="TUBERIN"/>
    <property type="match status" value="1"/>
</dbReference>
<dbReference type="EMBL" id="JAJTJA010000008">
    <property type="protein sequence ID" value="KAH8695089.1"/>
    <property type="molecule type" value="Genomic_DNA"/>
</dbReference>
<keyword evidence="1" id="KW-0343">GTPase activation</keyword>
<evidence type="ECO:0000259" key="3">
    <source>
        <dbReference type="PROSITE" id="PS50085"/>
    </source>
</evidence>
<name>A0AAD4KKY4_9EURO</name>
<organism evidence="4 5">
    <name type="scientific">Talaromyces proteolyticus</name>
    <dbReference type="NCBI Taxonomy" id="1131652"/>
    <lineage>
        <taxon>Eukaryota</taxon>
        <taxon>Fungi</taxon>
        <taxon>Dikarya</taxon>
        <taxon>Ascomycota</taxon>
        <taxon>Pezizomycotina</taxon>
        <taxon>Eurotiomycetes</taxon>
        <taxon>Eurotiomycetidae</taxon>
        <taxon>Eurotiales</taxon>
        <taxon>Trichocomaceae</taxon>
        <taxon>Talaromyces</taxon>
        <taxon>Talaromyces sect. Bacilispori</taxon>
    </lineage>
</organism>
<dbReference type="GO" id="GO:0051056">
    <property type="term" value="P:regulation of small GTPase mediated signal transduction"/>
    <property type="evidence" value="ECO:0007669"/>
    <property type="project" value="InterPro"/>
</dbReference>
<dbReference type="Gene3D" id="3.40.50.11210">
    <property type="entry name" value="Rap/Ran-GAP"/>
    <property type="match status" value="1"/>
</dbReference>
<proteinExistence type="predicted"/>
<feature type="region of interest" description="Disordered" evidence="2">
    <location>
        <begin position="29"/>
        <end position="50"/>
    </location>
</feature>
<feature type="domain" description="Rap-GAP" evidence="3">
    <location>
        <begin position="1263"/>
        <end position="1501"/>
    </location>
</feature>
<evidence type="ECO:0000256" key="2">
    <source>
        <dbReference type="SAM" id="MobiDB-lite"/>
    </source>
</evidence>
<dbReference type="GO" id="GO:0032007">
    <property type="term" value="P:negative regulation of TOR signaling"/>
    <property type="evidence" value="ECO:0007669"/>
    <property type="project" value="TreeGrafter"/>
</dbReference>
<comment type="caution">
    <text evidence="4">The sequence shown here is derived from an EMBL/GenBank/DDBJ whole genome shotgun (WGS) entry which is preliminary data.</text>
</comment>
<accession>A0AAD4KKY4</accession>
<evidence type="ECO:0000313" key="4">
    <source>
        <dbReference type="EMBL" id="KAH8695089.1"/>
    </source>
</evidence>
<dbReference type="GeneID" id="70240131"/>
<dbReference type="PROSITE" id="PS50085">
    <property type="entry name" value="RAPGAP"/>
    <property type="match status" value="1"/>
</dbReference>
<dbReference type="InterPro" id="IPR027107">
    <property type="entry name" value="Tuberin/Ral-act_asu"/>
</dbReference>